<protein>
    <recommendedName>
        <fullName evidence="3">DUF1798 family protein</fullName>
    </recommendedName>
</protein>
<dbReference type="EMBL" id="JAUSTR010000001">
    <property type="protein sequence ID" value="MDQ0161580.1"/>
    <property type="molecule type" value="Genomic_DNA"/>
</dbReference>
<organism evidence="1 2">
    <name type="scientific">Aeribacillus alveayuensis</name>
    <dbReference type="NCBI Taxonomy" id="279215"/>
    <lineage>
        <taxon>Bacteria</taxon>
        <taxon>Bacillati</taxon>
        <taxon>Bacillota</taxon>
        <taxon>Bacilli</taxon>
        <taxon>Bacillales</taxon>
        <taxon>Bacillaceae</taxon>
        <taxon>Aeribacillus</taxon>
    </lineage>
</organism>
<dbReference type="SUPFAM" id="SSF140415">
    <property type="entry name" value="YppE-like"/>
    <property type="match status" value="1"/>
</dbReference>
<name>A0ABT9VLD3_9BACI</name>
<keyword evidence="2" id="KW-1185">Reference proteome</keyword>
<dbReference type="RefSeq" id="WP_419151270.1">
    <property type="nucleotide sequence ID" value="NZ_JAUSTR010000001.1"/>
</dbReference>
<evidence type="ECO:0000313" key="1">
    <source>
        <dbReference type="EMBL" id="MDQ0161580.1"/>
    </source>
</evidence>
<comment type="caution">
    <text evidence="1">The sequence shown here is derived from an EMBL/GenBank/DDBJ whole genome shotgun (WGS) entry which is preliminary data.</text>
</comment>
<reference evidence="1 2" key="1">
    <citation type="submission" date="2023-07" db="EMBL/GenBank/DDBJ databases">
        <title>Genomic Encyclopedia of Type Strains, Phase IV (KMG-IV): sequencing the most valuable type-strain genomes for metagenomic binning, comparative biology and taxonomic classification.</title>
        <authorList>
            <person name="Goeker M."/>
        </authorList>
    </citation>
    <scope>NUCLEOTIDE SEQUENCE [LARGE SCALE GENOMIC DNA]</scope>
    <source>
        <strain evidence="1 2">DSM 19092</strain>
    </source>
</reference>
<dbReference type="Proteomes" id="UP001225646">
    <property type="component" value="Unassembled WGS sequence"/>
</dbReference>
<dbReference type="Pfam" id="PF08807">
    <property type="entry name" value="DUF1798"/>
    <property type="match status" value="1"/>
</dbReference>
<accession>A0ABT9VLD3</accession>
<dbReference type="InterPro" id="IPR014913">
    <property type="entry name" value="YppE-like"/>
</dbReference>
<evidence type="ECO:0000313" key="2">
    <source>
        <dbReference type="Proteomes" id="UP001225646"/>
    </source>
</evidence>
<gene>
    <name evidence="1" type="ORF">J2S06_000650</name>
</gene>
<dbReference type="InterPro" id="IPR023351">
    <property type="entry name" value="YppE-like_sf"/>
</dbReference>
<proteinExistence type="predicted"/>
<sequence>MKYKQLLAMTSQLLKIVCESDKRFAETKKLNKVYDFYHEIKPFCDKLHHDIIVWEKNVLKWIEEKNPKYIFPMQIKNTAHHIEQLAIQSFYSETSVKRFKDIKESAEYVLKSVLQALEKQNEYLGK</sequence>
<dbReference type="Gene3D" id="1.20.120.440">
    <property type="entry name" value="YppE-like"/>
    <property type="match status" value="1"/>
</dbReference>
<evidence type="ECO:0008006" key="3">
    <source>
        <dbReference type="Google" id="ProtNLM"/>
    </source>
</evidence>